<dbReference type="AlphaFoldDB" id="A0A5C6U242"/>
<dbReference type="Pfam" id="PF11871">
    <property type="entry name" value="DUF3391"/>
    <property type="match status" value="1"/>
</dbReference>
<accession>A0A5C6U242</accession>
<protein>
    <submittedName>
        <fullName evidence="3">DUF3391 domain-containing protein</fullName>
    </submittedName>
</protein>
<evidence type="ECO:0000313" key="4">
    <source>
        <dbReference type="Proteomes" id="UP000321832"/>
    </source>
</evidence>
<organism evidence="3 4">
    <name type="scientific">Piscinibacter aquaticus</name>
    <dbReference type="NCBI Taxonomy" id="392597"/>
    <lineage>
        <taxon>Bacteria</taxon>
        <taxon>Pseudomonadati</taxon>
        <taxon>Pseudomonadota</taxon>
        <taxon>Betaproteobacteria</taxon>
        <taxon>Burkholderiales</taxon>
        <taxon>Sphaerotilaceae</taxon>
        <taxon>Piscinibacter</taxon>
    </lineage>
</organism>
<reference evidence="3 4" key="1">
    <citation type="submission" date="2019-08" db="EMBL/GenBank/DDBJ databases">
        <authorList>
            <person name="Khan S.A."/>
            <person name="Jeon C.O."/>
            <person name="Jeong S.E."/>
        </authorList>
    </citation>
    <scope>NUCLEOTIDE SEQUENCE [LARGE SCALE GENOMIC DNA]</scope>
    <source>
        <strain evidence="4">IMCC1728</strain>
    </source>
</reference>
<evidence type="ECO:0000313" key="3">
    <source>
        <dbReference type="EMBL" id="TXC66954.1"/>
    </source>
</evidence>
<feature type="compositionally biased region" description="Low complexity" evidence="1">
    <location>
        <begin position="75"/>
        <end position="104"/>
    </location>
</feature>
<name>A0A5C6U242_9BURK</name>
<dbReference type="EMBL" id="VOPW01000001">
    <property type="protein sequence ID" value="TXC66954.1"/>
    <property type="molecule type" value="Genomic_DNA"/>
</dbReference>
<comment type="caution">
    <text evidence="3">The sequence shown here is derived from an EMBL/GenBank/DDBJ whole genome shotgun (WGS) entry which is preliminary data.</text>
</comment>
<keyword evidence="4" id="KW-1185">Reference proteome</keyword>
<proteinExistence type="predicted"/>
<gene>
    <name evidence="3" type="ORF">FSC37_17855</name>
</gene>
<dbReference type="Proteomes" id="UP000321832">
    <property type="component" value="Unassembled WGS sequence"/>
</dbReference>
<feature type="region of interest" description="Disordered" evidence="1">
    <location>
        <begin position="67"/>
        <end position="110"/>
    </location>
</feature>
<feature type="domain" description="DUF3391" evidence="2">
    <location>
        <begin position="9"/>
        <end position="97"/>
    </location>
</feature>
<sequence>MSTATVQETIDVASLRVGMFVHLDLGWLSHPFPLSSFRISSEEQIATIRALGLRRVRWSSAQSELEEVASDGRRAGAAAAADSMATAPNRPNSAPAASTASGSPHNAPAC</sequence>
<evidence type="ECO:0000259" key="2">
    <source>
        <dbReference type="Pfam" id="PF11871"/>
    </source>
</evidence>
<dbReference type="InterPro" id="IPR021812">
    <property type="entry name" value="DUF3391"/>
</dbReference>
<evidence type="ECO:0000256" key="1">
    <source>
        <dbReference type="SAM" id="MobiDB-lite"/>
    </source>
</evidence>